<feature type="transmembrane region" description="Helical" evidence="2">
    <location>
        <begin position="33"/>
        <end position="57"/>
    </location>
</feature>
<gene>
    <name evidence="3" type="ORF">RFI_02947</name>
</gene>
<organism evidence="3 4">
    <name type="scientific">Reticulomyxa filosa</name>
    <dbReference type="NCBI Taxonomy" id="46433"/>
    <lineage>
        <taxon>Eukaryota</taxon>
        <taxon>Sar</taxon>
        <taxon>Rhizaria</taxon>
        <taxon>Retaria</taxon>
        <taxon>Foraminifera</taxon>
        <taxon>Monothalamids</taxon>
        <taxon>Reticulomyxidae</taxon>
        <taxon>Reticulomyxa</taxon>
    </lineage>
</organism>
<dbReference type="EMBL" id="ASPP01002830">
    <property type="protein sequence ID" value="ETO34147.1"/>
    <property type="molecule type" value="Genomic_DNA"/>
</dbReference>
<feature type="non-terminal residue" evidence="3">
    <location>
        <position position="208"/>
    </location>
</feature>
<keyword evidence="4" id="KW-1185">Reference proteome</keyword>
<accession>X6P925</accession>
<dbReference type="AlphaFoldDB" id="X6P925"/>
<feature type="non-terminal residue" evidence="3">
    <location>
        <position position="1"/>
    </location>
</feature>
<evidence type="ECO:0000256" key="1">
    <source>
        <dbReference type="SAM" id="Coils"/>
    </source>
</evidence>
<keyword evidence="1" id="KW-0175">Coiled coil</keyword>
<keyword evidence="2" id="KW-1133">Transmembrane helix</keyword>
<evidence type="ECO:0000256" key="2">
    <source>
        <dbReference type="SAM" id="Phobius"/>
    </source>
</evidence>
<dbReference type="Proteomes" id="UP000023152">
    <property type="component" value="Unassembled WGS sequence"/>
</dbReference>
<keyword evidence="2" id="KW-0812">Transmembrane</keyword>
<feature type="coiled-coil region" evidence="1">
    <location>
        <begin position="100"/>
        <end position="134"/>
    </location>
</feature>
<reference evidence="3 4" key="1">
    <citation type="journal article" date="2013" name="Curr. Biol.">
        <title>The Genome of the Foraminiferan Reticulomyxa filosa.</title>
        <authorList>
            <person name="Glockner G."/>
            <person name="Hulsmann N."/>
            <person name="Schleicher M."/>
            <person name="Noegel A.A."/>
            <person name="Eichinger L."/>
            <person name="Gallinger C."/>
            <person name="Pawlowski J."/>
            <person name="Sierra R."/>
            <person name="Euteneuer U."/>
            <person name="Pillet L."/>
            <person name="Moustafa A."/>
            <person name="Platzer M."/>
            <person name="Groth M."/>
            <person name="Szafranski K."/>
            <person name="Schliwa M."/>
        </authorList>
    </citation>
    <scope>NUCLEOTIDE SEQUENCE [LARGE SCALE GENOMIC DNA]</scope>
</reference>
<evidence type="ECO:0000313" key="3">
    <source>
        <dbReference type="EMBL" id="ETO34147.1"/>
    </source>
</evidence>
<keyword evidence="2" id="KW-0472">Membrane</keyword>
<protein>
    <submittedName>
        <fullName evidence="3">Uncharacterized protein</fullName>
    </submittedName>
</protein>
<proteinExistence type="predicted"/>
<feature type="coiled-coil region" evidence="1">
    <location>
        <begin position="179"/>
        <end position="206"/>
    </location>
</feature>
<sequence>FFFFEKDKKIILYISQSNYLQNYYDIKIMYTNIVFFFRLRFLFCVSILLECDMLFFLDKTKKNRDLTEAETVVKEKKALKGMATDQSSSKKQDVPKDELHQSLRALLEQVRGQLAVLTKENSAKDKQIEKKENEINVLQVCHLKKKRISVLQLCILVICVNRHFGCSFEQLSDSKIGSERSLRAELNELRKEYDIQSKNNNAIQAKLL</sequence>
<name>X6P925_RETFI</name>
<evidence type="ECO:0000313" key="4">
    <source>
        <dbReference type="Proteomes" id="UP000023152"/>
    </source>
</evidence>
<comment type="caution">
    <text evidence="3">The sequence shown here is derived from an EMBL/GenBank/DDBJ whole genome shotgun (WGS) entry which is preliminary data.</text>
</comment>